<evidence type="ECO:0000313" key="2">
    <source>
        <dbReference type="Proteomes" id="UP000036403"/>
    </source>
</evidence>
<organism evidence="1 2">
    <name type="scientific">Lasius niger</name>
    <name type="common">Black garden ant</name>
    <dbReference type="NCBI Taxonomy" id="67767"/>
    <lineage>
        <taxon>Eukaryota</taxon>
        <taxon>Metazoa</taxon>
        <taxon>Ecdysozoa</taxon>
        <taxon>Arthropoda</taxon>
        <taxon>Hexapoda</taxon>
        <taxon>Insecta</taxon>
        <taxon>Pterygota</taxon>
        <taxon>Neoptera</taxon>
        <taxon>Endopterygota</taxon>
        <taxon>Hymenoptera</taxon>
        <taxon>Apocrita</taxon>
        <taxon>Aculeata</taxon>
        <taxon>Formicoidea</taxon>
        <taxon>Formicidae</taxon>
        <taxon>Formicinae</taxon>
        <taxon>Lasius</taxon>
        <taxon>Lasius</taxon>
    </lineage>
</organism>
<name>A0A0J7JU52_LASNI</name>
<dbReference type="PaxDb" id="67767-A0A0J7JU52"/>
<feature type="non-terminal residue" evidence="1">
    <location>
        <position position="98"/>
    </location>
</feature>
<keyword evidence="2" id="KW-1185">Reference proteome</keyword>
<protein>
    <submittedName>
        <fullName evidence="1">Ser threonine protein phosphatase</fullName>
    </submittedName>
</protein>
<accession>A0A0J7JU52</accession>
<proteinExistence type="predicted"/>
<dbReference type="EMBL" id="LBMM01034320">
    <property type="protein sequence ID" value="KMQ81549.1"/>
    <property type="molecule type" value="Genomic_DNA"/>
</dbReference>
<dbReference type="Proteomes" id="UP000036403">
    <property type="component" value="Unassembled WGS sequence"/>
</dbReference>
<dbReference type="AlphaFoldDB" id="A0A0J7JU52"/>
<reference evidence="1 2" key="1">
    <citation type="submission" date="2015-04" db="EMBL/GenBank/DDBJ databases">
        <title>Lasius niger genome sequencing.</title>
        <authorList>
            <person name="Konorov E.A."/>
            <person name="Nikitin M.A."/>
            <person name="Kirill M.V."/>
            <person name="Chang P."/>
        </authorList>
    </citation>
    <scope>NUCLEOTIDE SEQUENCE [LARGE SCALE GENOMIC DNA]</scope>
    <source>
        <tissue evidence="1">Whole</tissue>
    </source>
</reference>
<sequence>MAQLPAVNTQLVGAPSLWAGAGGFAVEGANLHQREQRRIFGDRRVYHPFVIRQMAAEQRAVDFTDGALAELPAERGIDGLIAGHHHQPGRAEIQAVRQ</sequence>
<evidence type="ECO:0000313" key="1">
    <source>
        <dbReference type="EMBL" id="KMQ81549.1"/>
    </source>
</evidence>
<gene>
    <name evidence="1" type="ORF">RF55_25991</name>
</gene>
<comment type="caution">
    <text evidence="1">The sequence shown here is derived from an EMBL/GenBank/DDBJ whole genome shotgun (WGS) entry which is preliminary data.</text>
</comment>